<protein>
    <submittedName>
        <fullName evidence="5">S-adenosylmethionine:tRNA ribosyltransferase-isomerase</fullName>
    </submittedName>
</protein>
<sequence>MSTVVTPVGENVTADVFGSAAFELPAALEAHEPPEARGLARDEVRLLAGGPDGVSHRRFTDLPKLLRAGDVLVVNTSGTLAASVPVVGVPNRLHFSTLLPDGRWAVEVRGRDRRPLPGRAGELQLPGGAAVTLEEPYTRGRLWSATVRTALPVPEYLQRYGQPIRYRYVRRDWPLSYYQTVFATVPGSAEMPSAARPFSERVVTRLVAAGIQFAPLVLHTGVASPEAHERPYPEWFSVPATTARVVNDARAAGGRIVAVGTTAVRALESAVGAGGRVEAREGYTDLVITRSRGVRVVDGLLTGFHEPKASHLDLLAAVTDPHTLRKCYAEAVRGRYLWHEFGDVNLLLR</sequence>
<dbReference type="InterPro" id="IPR036100">
    <property type="entry name" value="QueA_sf"/>
</dbReference>
<evidence type="ECO:0000313" key="6">
    <source>
        <dbReference type="Proteomes" id="UP001500620"/>
    </source>
</evidence>
<evidence type="ECO:0000256" key="1">
    <source>
        <dbReference type="ARBA" id="ARBA00022490"/>
    </source>
</evidence>
<reference evidence="6" key="1">
    <citation type="journal article" date="2019" name="Int. J. Syst. Evol. Microbiol.">
        <title>The Global Catalogue of Microorganisms (GCM) 10K type strain sequencing project: providing services to taxonomists for standard genome sequencing and annotation.</title>
        <authorList>
            <consortium name="The Broad Institute Genomics Platform"/>
            <consortium name="The Broad Institute Genome Sequencing Center for Infectious Disease"/>
            <person name="Wu L."/>
            <person name="Ma J."/>
        </authorList>
    </citation>
    <scope>NUCLEOTIDE SEQUENCE [LARGE SCALE GENOMIC DNA]</scope>
    <source>
        <strain evidence="6">JCM 17441</strain>
    </source>
</reference>
<evidence type="ECO:0000313" key="5">
    <source>
        <dbReference type="EMBL" id="GAA4246449.1"/>
    </source>
</evidence>
<keyword evidence="2" id="KW-0808">Transferase</keyword>
<gene>
    <name evidence="5" type="ORF">GCM10022255_017700</name>
</gene>
<name>A0ABP8D2R8_9ACTN</name>
<dbReference type="Pfam" id="PF02547">
    <property type="entry name" value="Queuosine_synth"/>
    <property type="match status" value="1"/>
</dbReference>
<dbReference type="InterPro" id="IPR042118">
    <property type="entry name" value="QueA_dom1"/>
</dbReference>
<dbReference type="SUPFAM" id="SSF111337">
    <property type="entry name" value="QueA-like"/>
    <property type="match status" value="1"/>
</dbReference>
<dbReference type="InterPro" id="IPR042119">
    <property type="entry name" value="QueA_dom2"/>
</dbReference>
<proteinExistence type="predicted"/>
<dbReference type="Proteomes" id="UP001500620">
    <property type="component" value="Unassembled WGS sequence"/>
</dbReference>
<evidence type="ECO:0000256" key="2">
    <source>
        <dbReference type="ARBA" id="ARBA00022679"/>
    </source>
</evidence>
<dbReference type="Gene3D" id="3.40.1780.10">
    <property type="entry name" value="QueA-like"/>
    <property type="match status" value="1"/>
</dbReference>
<keyword evidence="4" id="KW-0671">Queuosine biosynthesis</keyword>
<accession>A0ABP8D2R8</accession>
<comment type="caution">
    <text evidence="5">The sequence shown here is derived from an EMBL/GenBank/DDBJ whole genome shotgun (WGS) entry which is preliminary data.</text>
</comment>
<dbReference type="RefSeq" id="WP_345123161.1">
    <property type="nucleotide sequence ID" value="NZ_BAABAT010000003.1"/>
</dbReference>
<dbReference type="InterPro" id="IPR003699">
    <property type="entry name" value="QueA"/>
</dbReference>
<keyword evidence="6" id="KW-1185">Reference proteome</keyword>
<dbReference type="Gene3D" id="2.40.10.240">
    <property type="entry name" value="QueA-like"/>
    <property type="match status" value="1"/>
</dbReference>
<dbReference type="PANTHER" id="PTHR30307">
    <property type="entry name" value="S-ADENOSYLMETHIONINE:TRNA RIBOSYLTRANSFERASE-ISOMERASE"/>
    <property type="match status" value="1"/>
</dbReference>
<organism evidence="5 6">
    <name type="scientific">Dactylosporangium darangshiense</name>
    <dbReference type="NCBI Taxonomy" id="579108"/>
    <lineage>
        <taxon>Bacteria</taxon>
        <taxon>Bacillati</taxon>
        <taxon>Actinomycetota</taxon>
        <taxon>Actinomycetes</taxon>
        <taxon>Micromonosporales</taxon>
        <taxon>Micromonosporaceae</taxon>
        <taxon>Dactylosporangium</taxon>
    </lineage>
</organism>
<keyword evidence="1" id="KW-0963">Cytoplasm</keyword>
<dbReference type="EMBL" id="BAABAT010000003">
    <property type="protein sequence ID" value="GAA4246449.1"/>
    <property type="molecule type" value="Genomic_DNA"/>
</dbReference>
<evidence type="ECO:0000256" key="3">
    <source>
        <dbReference type="ARBA" id="ARBA00022691"/>
    </source>
</evidence>
<dbReference type="PANTHER" id="PTHR30307:SF0">
    <property type="entry name" value="S-ADENOSYLMETHIONINE:TRNA RIBOSYLTRANSFERASE-ISOMERASE"/>
    <property type="match status" value="1"/>
</dbReference>
<keyword evidence="3" id="KW-0949">S-adenosyl-L-methionine</keyword>
<evidence type="ECO:0000256" key="4">
    <source>
        <dbReference type="ARBA" id="ARBA00022785"/>
    </source>
</evidence>